<dbReference type="Gene3D" id="2.20.70.10">
    <property type="match status" value="1"/>
</dbReference>
<dbReference type="Proteomes" id="UP000663825">
    <property type="component" value="Unassembled WGS sequence"/>
</dbReference>
<reference evidence="2" key="1">
    <citation type="submission" date="2021-02" db="EMBL/GenBank/DDBJ databases">
        <authorList>
            <person name="Nowell W R."/>
        </authorList>
    </citation>
    <scope>NUCLEOTIDE SEQUENCE</scope>
</reference>
<proteinExistence type="predicted"/>
<dbReference type="InterPro" id="IPR036020">
    <property type="entry name" value="WW_dom_sf"/>
</dbReference>
<dbReference type="AlphaFoldDB" id="A0A818D6L6"/>
<sequence>MKNIEQGNSFGIIIIKKRKRITKHQKSTCWWEEHKSSTDRVYYYNVITDHSQSKKPSRKQLSASSSYANKSINKNHIHSKRVRILQCFIKYFHIYSLNNDDHRLANNQYYSKQKNPFDLNHILFQILMIVSIQLVRKQIIPTILTTPLLESVFTSFHRKRTVKIQSNQDISHFIIRSSLRSSSSTINAILELEHSPSVISLNQHHYSSSLLSAMTISNSNDTKRYHSGESIQFSPTKIERQALHSSNKQIQIITCQLTSI</sequence>
<organism evidence="2 3">
    <name type="scientific">Rotaria socialis</name>
    <dbReference type="NCBI Taxonomy" id="392032"/>
    <lineage>
        <taxon>Eukaryota</taxon>
        <taxon>Metazoa</taxon>
        <taxon>Spiralia</taxon>
        <taxon>Gnathifera</taxon>
        <taxon>Rotifera</taxon>
        <taxon>Eurotatoria</taxon>
        <taxon>Bdelloidea</taxon>
        <taxon>Philodinida</taxon>
        <taxon>Philodinidae</taxon>
        <taxon>Rotaria</taxon>
    </lineage>
</organism>
<accession>A0A818D6L6</accession>
<evidence type="ECO:0000313" key="3">
    <source>
        <dbReference type="Proteomes" id="UP000663825"/>
    </source>
</evidence>
<comment type="caution">
    <text evidence="2">The sequence shown here is derived from an EMBL/GenBank/DDBJ whole genome shotgun (WGS) entry which is preliminary data.</text>
</comment>
<dbReference type="SUPFAM" id="SSF51045">
    <property type="entry name" value="WW domain"/>
    <property type="match status" value="1"/>
</dbReference>
<name>A0A818D6L6_9BILA</name>
<gene>
    <name evidence="2" type="ORF">TIS948_LOCUS31049</name>
</gene>
<protein>
    <recommendedName>
        <fullName evidence="1">WW domain-containing protein</fullName>
    </recommendedName>
</protein>
<dbReference type="EMBL" id="CAJNXB010005667">
    <property type="protein sequence ID" value="CAF3439290.1"/>
    <property type="molecule type" value="Genomic_DNA"/>
</dbReference>
<dbReference type="PROSITE" id="PS50020">
    <property type="entry name" value="WW_DOMAIN_2"/>
    <property type="match status" value="1"/>
</dbReference>
<dbReference type="OrthoDB" id="10058580at2759"/>
<evidence type="ECO:0000259" key="1">
    <source>
        <dbReference type="PROSITE" id="PS50020"/>
    </source>
</evidence>
<dbReference type="InterPro" id="IPR001202">
    <property type="entry name" value="WW_dom"/>
</dbReference>
<dbReference type="CDD" id="cd00201">
    <property type="entry name" value="WW"/>
    <property type="match status" value="1"/>
</dbReference>
<feature type="domain" description="WW" evidence="1">
    <location>
        <begin position="31"/>
        <end position="58"/>
    </location>
</feature>
<evidence type="ECO:0000313" key="2">
    <source>
        <dbReference type="EMBL" id="CAF3439290.1"/>
    </source>
</evidence>